<dbReference type="AlphaFoldDB" id="A0A9E8HHQ2"/>
<dbReference type="GO" id="GO:0006281">
    <property type="term" value="P:DNA repair"/>
    <property type="evidence" value="ECO:0007669"/>
    <property type="project" value="TreeGrafter"/>
</dbReference>
<evidence type="ECO:0000256" key="1">
    <source>
        <dbReference type="ARBA" id="ARBA00000830"/>
    </source>
</evidence>
<dbReference type="SFLD" id="SFLDS00003">
    <property type="entry name" value="Haloacid_Dehalogenase"/>
    <property type="match status" value="1"/>
</dbReference>
<sequence>MTILDTLFPNSSPKLVMFDLDGTLVDSIPDLATAIDQMLHHLDRPAAGVDKVRLWVGNGAATLVKRALADSMGTTDLENIPADIYDEGFRHFLIQYHKVNGDKSTLYPGVIEVMKKLAADECILAVVTNKPGRFTDQLLNKLGIHFNYVISGDTLENKKPAPDQLVYCMQEANCTAAETVMIGDSISDVAAAKAVNVPVICVSYGYNHGESIHDASPDAVIDSLIELL</sequence>
<dbReference type="EC" id="3.1.3.18" evidence="5"/>
<dbReference type="InterPro" id="IPR023198">
    <property type="entry name" value="PGP-like_dom2"/>
</dbReference>
<proteinExistence type="inferred from homology"/>
<evidence type="ECO:0000313" key="10">
    <source>
        <dbReference type="EMBL" id="UZW74402.1"/>
    </source>
</evidence>
<evidence type="ECO:0000256" key="2">
    <source>
        <dbReference type="ARBA" id="ARBA00001946"/>
    </source>
</evidence>
<dbReference type="GO" id="GO:0005975">
    <property type="term" value="P:carbohydrate metabolic process"/>
    <property type="evidence" value="ECO:0007669"/>
    <property type="project" value="InterPro"/>
</dbReference>
<dbReference type="NCBIfam" id="TIGR01449">
    <property type="entry name" value="PGP_bact"/>
    <property type="match status" value="1"/>
</dbReference>
<dbReference type="FunFam" id="3.40.50.1000:FF:000022">
    <property type="entry name" value="Phosphoglycolate phosphatase"/>
    <property type="match status" value="1"/>
</dbReference>
<reference evidence="10" key="1">
    <citation type="submission" date="2022-07" db="EMBL/GenBank/DDBJ databases">
        <title>Alkalimarinus sp. nov., isolated from gut of a Alitta virens.</title>
        <authorList>
            <person name="Yang A.I."/>
            <person name="Shin N.-R."/>
        </authorList>
    </citation>
    <scope>NUCLEOTIDE SEQUENCE</scope>
    <source>
        <strain evidence="10">FA028</strain>
    </source>
</reference>
<dbReference type="Gene3D" id="1.10.150.240">
    <property type="entry name" value="Putative phosphatase, domain 2"/>
    <property type="match status" value="1"/>
</dbReference>
<keyword evidence="9" id="KW-0119">Carbohydrate metabolism</keyword>
<gene>
    <name evidence="10" type="ORF">NNL22_15465</name>
</gene>
<evidence type="ECO:0000256" key="3">
    <source>
        <dbReference type="ARBA" id="ARBA00004818"/>
    </source>
</evidence>
<protein>
    <recommendedName>
        <fullName evidence="5">phosphoglycolate phosphatase</fullName>
        <ecNumber evidence="5">3.1.3.18</ecNumber>
    </recommendedName>
</protein>
<dbReference type="Proteomes" id="UP001164472">
    <property type="component" value="Chromosome"/>
</dbReference>
<dbReference type="SUPFAM" id="SSF56784">
    <property type="entry name" value="HAD-like"/>
    <property type="match status" value="1"/>
</dbReference>
<comment type="cofactor">
    <cofactor evidence="2">
        <name>Mg(2+)</name>
        <dbReference type="ChEBI" id="CHEBI:18420"/>
    </cofactor>
</comment>
<dbReference type="CDD" id="cd16417">
    <property type="entry name" value="HAD_PGPase"/>
    <property type="match status" value="1"/>
</dbReference>
<dbReference type="Gene3D" id="3.40.50.1000">
    <property type="entry name" value="HAD superfamily/HAD-like"/>
    <property type="match status" value="1"/>
</dbReference>
<evidence type="ECO:0000256" key="7">
    <source>
        <dbReference type="ARBA" id="ARBA00022801"/>
    </source>
</evidence>
<comment type="pathway">
    <text evidence="3">Organic acid metabolism; glycolate biosynthesis; glycolate from 2-phosphoglycolate: step 1/1.</text>
</comment>
<dbReference type="NCBIfam" id="TIGR01509">
    <property type="entry name" value="HAD-SF-IA-v3"/>
    <property type="match status" value="1"/>
</dbReference>
<dbReference type="Pfam" id="PF13419">
    <property type="entry name" value="HAD_2"/>
    <property type="match status" value="1"/>
</dbReference>
<evidence type="ECO:0000313" key="11">
    <source>
        <dbReference type="Proteomes" id="UP001164472"/>
    </source>
</evidence>
<keyword evidence="11" id="KW-1185">Reference proteome</keyword>
<keyword evidence="7 10" id="KW-0378">Hydrolase</keyword>
<dbReference type="InterPro" id="IPR023214">
    <property type="entry name" value="HAD_sf"/>
</dbReference>
<dbReference type="InterPro" id="IPR006439">
    <property type="entry name" value="HAD-SF_hydro_IA"/>
</dbReference>
<evidence type="ECO:0000256" key="6">
    <source>
        <dbReference type="ARBA" id="ARBA00022723"/>
    </source>
</evidence>
<dbReference type="GO" id="GO:0008967">
    <property type="term" value="F:phosphoglycolate phosphatase activity"/>
    <property type="evidence" value="ECO:0007669"/>
    <property type="project" value="UniProtKB-EC"/>
</dbReference>
<evidence type="ECO:0000256" key="9">
    <source>
        <dbReference type="ARBA" id="ARBA00023277"/>
    </source>
</evidence>
<evidence type="ECO:0000256" key="8">
    <source>
        <dbReference type="ARBA" id="ARBA00022842"/>
    </source>
</evidence>
<organism evidence="10 11">
    <name type="scientific">Alkalimarinus sediminis</name>
    <dbReference type="NCBI Taxonomy" id="1632866"/>
    <lineage>
        <taxon>Bacteria</taxon>
        <taxon>Pseudomonadati</taxon>
        <taxon>Pseudomonadota</taxon>
        <taxon>Gammaproteobacteria</taxon>
        <taxon>Alteromonadales</taxon>
        <taxon>Alteromonadaceae</taxon>
        <taxon>Alkalimarinus</taxon>
    </lineage>
</organism>
<dbReference type="GO" id="GO:0046872">
    <property type="term" value="F:metal ion binding"/>
    <property type="evidence" value="ECO:0007669"/>
    <property type="project" value="UniProtKB-KW"/>
</dbReference>
<dbReference type="SFLD" id="SFLDG01129">
    <property type="entry name" value="C1.5:_HAD__Beta-PGM__Phosphata"/>
    <property type="match status" value="1"/>
</dbReference>
<dbReference type="InterPro" id="IPR041492">
    <property type="entry name" value="HAD_2"/>
</dbReference>
<dbReference type="PANTHER" id="PTHR43434:SF1">
    <property type="entry name" value="PHOSPHOGLYCOLATE PHOSPHATASE"/>
    <property type="match status" value="1"/>
</dbReference>
<dbReference type="RefSeq" id="WP_251812935.1">
    <property type="nucleotide sequence ID" value="NZ_CP101527.1"/>
</dbReference>
<dbReference type="InterPro" id="IPR036412">
    <property type="entry name" value="HAD-like_sf"/>
</dbReference>
<dbReference type="NCBIfam" id="NF009695">
    <property type="entry name" value="PRK13222.1-2"/>
    <property type="match status" value="1"/>
</dbReference>
<dbReference type="KEGG" id="asem:NNL22_15465"/>
<dbReference type="InterPro" id="IPR050155">
    <property type="entry name" value="HAD-like_hydrolase_sf"/>
</dbReference>
<dbReference type="GO" id="GO:0005829">
    <property type="term" value="C:cytosol"/>
    <property type="evidence" value="ECO:0007669"/>
    <property type="project" value="TreeGrafter"/>
</dbReference>
<accession>A0A9E8HHQ2</accession>
<dbReference type="EMBL" id="CP101527">
    <property type="protein sequence ID" value="UZW74402.1"/>
    <property type="molecule type" value="Genomic_DNA"/>
</dbReference>
<comment type="catalytic activity">
    <reaction evidence="1">
        <text>2-phosphoglycolate + H2O = glycolate + phosphate</text>
        <dbReference type="Rhea" id="RHEA:14369"/>
        <dbReference type="ChEBI" id="CHEBI:15377"/>
        <dbReference type="ChEBI" id="CHEBI:29805"/>
        <dbReference type="ChEBI" id="CHEBI:43474"/>
        <dbReference type="ChEBI" id="CHEBI:58033"/>
        <dbReference type="EC" id="3.1.3.18"/>
    </reaction>
</comment>
<keyword evidence="6" id="KW-0479">Metal-binding</keyword>
<name>A0A9E8HHQ2_9ALTE</name>
<evidence type="ECO:0000256" key="4">
    <source>
        <dbReference type="ARBA" id="ARBA00006171"/>
    </source>
</evidence>
<comment type="similarity">
    <text evidence="4">Belongs to the HAD-like hydrolase superfamily. CbbY/CbbZ/Gph/YieH family.</text>
</comment>
<dbReference type="NCBIfam" id="TIGR01549">
    <property type="entry name" value="HAD-SF-IA-v1"/>
    <property type="match status" value="1"/>
</dbReference>
<dbReference type="InterPro" id="IPR037512">
    <property type="entry name" value="PGPase_prok"/>
</dbReference>
<keyword evidence="8" id="KW-0460">Magnesium</keyword>
<dbReference type="PANTHER" id="PTHR43434">
    <property type="entry name" value="PHOSPHOGLYCOLATE PHOSPHATASE"/>
    <property type="match status" value="1"/>
</dbReference>
<evidence type="ECO:0000256" key="5">
    <source>
        <dbReference type="ARBA" id="ARBA00013078"/>
    </source>
</evidence>